<dbReference type="PANTHER" id="PTHR35809">
    <property type="entry name" value="ARCHAETIDYLSERINE DECARBOXYLASE PROENZYME-RELATED"/>
    <property type="match status" value="1"/>
</dbReference>
<evidence type="ECO:0000256" key="11">
    <source>
        <dbReference type="SAM" id="Phobius"/>
    </source>
</evidence>
<dbReference type="InterPro" id="IPR033175">
    <property type="entry name" value="PSD-A"/>
</dbReference>
<dbReference type="AlphaFoldDB" id="A0A1X9SXQ9"/>
<reference evidence="13" key="1">
    <citation type="journal article" date="2017" name="Genome Biol. Evol.">
        <title>Comparative Genomic Analysis Identifies a Campylobacter Clade Deficient in Selenium Metabolism.</title>
        <authorList>
            <person name="Miller W.G."/>
            <person name="Yee E."/>
            <person name="Lopes B.S."/>
            <person name="Chapman M.H."/>
            <person name="Huynh S."/>
            <person name="Bono J.L."/>
            <person name="Parker C.T."/>
            <person name="Strachan N.J.C."/>
            <person name="Forbes K.J."/>
        </authorList>
    </citation>
    <scope>NUCLEOTIDE SEQUENCE [LARGE SCALE GENOMIC DNA]</scope>
    <source>
        <strain evidence="13">RM6137</strain>
    </source>
</reference>
<evidence type="ECO:0000256" key="4">
    <source>
        <dbReference type="ARBA" id="ARBA00023098"/>
    </source>
</evidence>
<keyword evidence="11" id="KW-1133">Transmembrane helix</keyword>
<sequence>MDNLGIISKYGYKCVLISGLIFILSWIFDIWFWLFAALFIATLWVYRNPERLPQSEEAKAILSPIDGIVDSIKKCNYNGRSYSQIVIRNRIFDSGVLRAVCDVDELIIKKRSGLNIHSSDSNLNLLSNRVTIMSKKEDIIIRISTSAFSSKIYLENFTHMKSGRRIGFLKDGKVVVLMPLNTRISYSKGDKIKACNVIGYIDE</sequence>
<dbReference type="EMBL" id="CP018789">
    <property type="protein sequence ID" value="ARR01005.1"/>
    <property type="molecule type" value="Genomic_DNA"/>
</dbReference>
<keyword evidence="4" id="KW-0443">Lipid metabolism</keyword>
<evidence type="ECO:0000256" key="1">
    <source>
        <dbReference type="ARBA" id="ARBA00022475"/>
    </source>
</evidence>
<proteinExistence type="predicted"/>
<keyword evidence="1" id="KW-1003">Cell membrane</keyword>
<keyword evidence="9" id="KW-1208">Phospholipid metabolism</keyword>
<evidence type="ECO:0000256" key="2">
    <source>
        <dbReference type="ARBA" id="ARBA00022516"/>
    </source>
</evidence>
<evidence type="ECO:0000256" key="10">
    <source>
        <dbReference type="ARBA" id="ARBA00023317"/>
    </source>
</evidence>
<evidence type="ECO:0000256" key="7">
    <source>
        <dbReference type="ARBA" id="ARBA00023209"/>
    </source>
</evidence>
<protein>
    <submittedName>
        <fullName evidence="12">Phosphatidylserine decarboxylase-related protein</fullName>
    </submittedName>
</protein>
<evidence type="ECO:0000313" key="12">
    <source>
        <dbReference type="EMBL" id="ARR01005.1"/>
    </source>
</evidence>
<evidence type="ECO:0000256" key="5">
    <source>
        <dbReference type="ARBA" id="ARBA00023136"/>
    </source>
</evidence>
<dbReference type="RefSeq" id="WP_086297905.1">
    <property type="nucleotide sequence ID" value="NZ_CP018789.1"/>
</dbReference>
<evidence type="ECO:0000256" key="8">
    <source>
        <dbReference type="ARBA" id="ARBA00023239"/>
    </source>
</evidence>
<organism evidence="12 13">
    <name type="scientific">Campylobacter porcelli</name>
    <dbReference type="NCBI Taxonomy" id="1660073"/>
    <lineage>
        <taxon>Bacteria</taxon>
        <taxon>Pseudomonadati</taxon>
        <taxon>Campylobacterota</taxon>
        <taxon>Epsilonproteobacteria</taxon>
        <taxon>Campylobacterales</taxon>
        <taxon>Campylobacteraceae</taxon>
        <taxon>Campylobacter</taxon>
    </lineage>
</organism>
<dbReference type="Proteomes" id="UP000194260">
    <property type="component" value="Chromosome"/>
</dbReference>
<evidence type="ECO:0000313" key="13">
    <source>
        <dbReference type="Proteomes" id="UP000194260"/>
    </source>
</evidence>
<dbReference type="GO" id="GO:0004609">
    <property type="term" value="F:phosphatidylserine decarboxylase activity"/>
    <property type="evidence" value="ECO:0007669"/>
    <property type="project" value="InterPro"/>
</dbReference>
<gene>
    <name evidence="12" type="ORF">CSUIS_1206</name>
</gene>
<accession>A0A1X9SXQ9</accession>
<evidence type="ECO:0000256" key="6">
    <source>
        <dbReference type="ARBA" id="ARBA00023145"/>
    </source>
</evidence>
<keyword evidence="2" id="KW-0444">Lipid biosynthesis</keyword>
<keyword evidence="7" id="KW-0594">Phospholipid biosynthesis</keyword>
<evidence type="ECO:0000256" key="3">
    <source>
        <dbReference type="ARBA" id="ARBA00022793"/>
    </source>
</evidence>
<evidence type="ECO:0000256" key="9">
    <source>
        <dbReference type="ARBA" id="ARBA00023264"/>
    </source>
</evidence>
<dbReference type="GO" id="GO:0008654">
    <property type="term" value="P:phospholipid biosynthetic process"/>
    <property type="evidence" value="ECO:0007669"/>
    <property type="project" value="UniProtKB-KW"/>
</dbReference>
<dbReference type="KEGG" id="camy:CSUIS_1206"/>
<dbReference type="InterPro" id="IPR003817">
    <property type="entry name" value="PS_Dcarbxylase"/>
</dbReference>
<dbReference type="STRING" id="1660073.CSUIS_1206"/>
<name>A0A1X9SXQ9_9BACT</name>
<keyword evidence="5 11" id="KW-0472">Membrane</keyword>
<keyword evidence="11" id="KW-0812">Transmembrane</keyword>
<keyword evidence="10" id="KW-0670">Pyruvate</keyword>
<keyword evidence="8" id="KW-0456">Lyase</keyword>
<keyword evidence="3" id="KW-0210">Decarboxylase</keyword>
<dbReference type="Pfam" id="PF02666">
    <property type="entry name" value="PS_Dcarbxylase"/>
    <property type="match status" value="1"/>
</dbReference>
<keyword evidence="6" id="KW-0865">Zymogen</keyword>
<dbReference type="PANTHER" id="PTHR35809:SF1">
    <property type="entry name" value="ARCHAETIDYLSERINE DECARBOXYLASE PROENZYME-RELATED"/>
    <property type="match status" value="1"/>
</dbReference>
<feature type="transmembrane region" description="Helical" evidence="11">
    <location>
        <begin position="20"/>
        <end position="46"/>
    </location>
</feature>